<gene>
    <name evidence="2" type="ORF">Dsin_005273</name>
</gene>
<reference evidence="2" key="1">
    <citation type="journal article" date="2023" name="Plant J.">
        <title>Genome sequences and population genomics provide insights into the demographic history, inbreeding, and mutation load of two 'living fossil' tree species of Dipteronia.</title>
        <authorList>
            <person name="Feng Y."/>
            <person name="Comes H.P."/>
            <person name="Chen J."/>
            <person name="Zhu S."/>
            <person name="Lu R."/>
            <person name="Zhang X."/>
            <person name="Li P."/>
            <person name="Qiu J."/>
            <person name="Olsen K.M."/>
            <person name="Qiu Y."/>
        </authorList>
    </citation>
    <scope>NUCLEOTIDE SEQUENCE</scope>
    <source>
        <strain evidence="2">NBL</strain>
    </source>
</reference>
<dbReference type="EMBL" id="JANJYJ010000002">
    <property type="protein sequence ID" value="KAK3225411.1"/>
    <property type="molecule type" value="Genomic_DNA"/>
</dbReference>
<sequence>MISVLGRVRIRAKQSGWTSRIAFGDISSESTISEPNFSWIASGLGGEVERGIEAKSIGVERQITVANPIEVVLDKSRVLETGAVRILAGDNPRNVLSGDDMDSLRTIYGILDHVVLRAAKKHERADWDVPGWTCFYEYNFCQGFRFPVPSMARQLLVYYDIALDQLMPNSWRILISLTVLPEKYKLKFGLG</sequence>
<dbReference type="Pfam" id="PF04195">
    <property type="entry name" value="Transposase_28"/>
    <property type="match status" value="1"/>
</dbReference>
<evidence type="ECO:0000259" key="1">
    <source>
        <dbReference type="Pfam" id="PF04195"/>
    </source>
</evidence>
<proteinExistence type="predicted"/>
<comment type="caution">
    <text evidence="2">The sequence shown here is derived from an EMBL/GenBank/DDBJ whole genome shotgun (WGS) entry which is preliminary data.</text>
</comment>
<evidence type="ECO:0000313" key="2">
    <source>
        <dbReference type="EMBL" id="KAK3225411.1"/>
    </source>
</evidence>
<keyword evidence="3" id="KW-1185">Reference proteome</keyword>
<evidence type="ECO:0000313" key="3">
    <source>
        <dbReference type="Proteomes" id="UP001281410"/>
    </source>
</evidence>
<organism evidence="2 3">
    <name type="scientific">Dipteronia sinensis</name>
    <dbReference type="NCBI Taxonomy" id="43782"/>
    <lineage>
        <taxon>Eukaryota</taxon>
        <taxon>Viridiplantae</taxon>
        <taxon>Streptophyta</taxon>
        <taxon>Embryophyta</taxon>
        <taxon>Tracheophyta</taxon>
        <taxon>Spermatophyta</taxon>
        <taxon>Magnoliopsida</taxon>
        <taxon>eudicotyledons</taxon>
        <taxon>Gunneridae</taxon>
        <taxon>Pentapetalae</taxon>
        <taxon>rosids</taxon>
        <taxon>malvids</taxon>
        <taxon>Sapindales</taxon>
        <taxon>Sapindaceae</taxon>
        <taxon>Hippocastanoideae</taxon>
        <taxon>Acereae</taxon>
        <taxon>Dipteronia</taxon>
    </lineage>
</organism>
<feature type="domain" description="Transposase (putative) gypsy type" evidence="1">
    <location>
        <begin position="137"/>
        <end position="184"/>
    </location>
</feature>
<dbReference type="Proteomes" id="UP001281410">
    <property type="component" value="Unassembled WGS sequence"/>
</dbReference>
<dbReference type="AlphaFoldDB" id="A0AAE0EEI9"/>
<name>A0AAE0EEI9_9ROSI</name>
<protein>
    <recommendedName>
        <fullName evidence="1">Transposase (putative) gypsy type domain-containing protein</fullName>
    </recommendedName>
</protein>
<dbReference type="InterPro" id="IPR007321">
    <property type="entry name" value="Transposase_28"/>
</dbReference>
<accession>A0AAE0EEI9</accession>